<feature type="transmembrane region" description="Helical" evidence="6">
    <location>
        <begin position="196"/>
        <end position="216"/>
    </location>
</feature>
<evidence type="ECO:0000256" key="3">
    <source>
        <dbReference type="ARBA" id="ARBA00022989"/>
    </source>
</evidence>
<reference evidence="8" key="2">
    <citation type="journal article" date="2013" name="J. Wildl. Dis.">
        <title>Fatal herpesvirus hemorrhagic disease in wild and orphan asian elephants in southern India.</title>
        <authorList>
            <person name="Zachariah A."/>
            <person name="Zong J.-C."/>
            <person name="Long S.Y."/>
            <person name="Latimer E.M."/>
            <person name="Heaggans S.Y."/>
            <person name="Richman L.K."/>
            <person name="Hayward G.S."/>
        </authorList>
    </citation>
    <scope>NUCLEOTIDE SEQUENCE</scope>
    <source>
        <strain evidence="10">IP143 Kozhikode l</strain>
        <strain evidence="9">IP164 Muthanga2</strain>
        <strain evidence="8">IP91 Thirunelli1</strain>
    </source>
</reference>
<evidence type="ECO:0000256" key="5">
    <source>
        <dbReference type="SAM" id="MobiDB-lite"/>
    </source>
</evidence>
<reference evidence="8" key="3">
    <citation type="journal article" date="2016" name="MSphere">
        <title>Complete Genome Sequence of Elephant Endotheliotropic Herpesvirus 4, the First Example of a GC-Rich Branch Proboscivirus.</title>
        <authorList>
            <person name="Ling P.D."/>
            <person name="Long S.Y."/>
            <person name="Fuery A."/>
            <person name="Peng R.S."/>
            <person name="Heaggans S.Y."/>
            <person name="Qin X."/>
            <person name="Worley K.C."/>
            <person name="Dugan S."/>
            <person name="Hayward G.S."/>
        </authorList>
    </citation>
    <scope>NUCLEOTIDE SEQUENCE</scope>
    <source>
        <strain evidence="8">IP91 Thirunelli1</strain>
    </source>
</reference>
<evidence type="ECO:0000259" key="7">
    <source>
        <dbReference type="PROSITE" id="PS50259"/>
    </source>
</evidence>
<dbReference type="PANTHER" id="PTHR14511">
    <property type="entry name" value="G PROTEIN COUPLED RECEPTOR, CLASS C, GROUP 5"/>
    <property type="match status" value="1"/>
</dbReference>
<accession>A0A866VSY7</accession>
<feature type="transmembrane region" description="Helical" evidence="6">
    <location>
        <begin position="30"/>
        <end position="48"/>
    </location>
</feature>
<reference evidence="10" key="5">
    <citation type="submission" date="2019-08" db="EMBL/GenBank/DDBJ databases">
        <title>Annotated Complete DNA Sequences of Six EEHV1A Genomes from Lethal HD Cases in Young Asian Elephants from India.</title>
        <authorList>
            <person name="Krishnankutty S.P."/>
            <person name="Zachariah A."/>
            <person name="Maheswari U."/>
            <person name="Heaggans S.Y."/>
            <person name="Muraleedharan M."/>
            <person name="Velayutham D."/>
            <person name="Santhosh S."/>
            <person name="Hayward G.S."/>
        </authorList>
    </citation>
    <scope>NUCLEOTIDE SEQUENCE</scope>
    <source>
        <strain evidence="10">IP143 Kozhikode l</strain>
    </source>
</reference>
<keyword evidence="2 6" id="KW-0812">Transmembrane</keyword>
<evidence type="ECO:0000256" key="2">
    <source>
        <dbReference type="ARBA" id="ARBA00022692"/>
    </source>
</evidence>
<dbReference type="InterPro" id="IPR051753">
    <property type="entry name" value="RA-inducible_GPCR3"/>
</dbReference>
<evidence type="ECO:0000313" key="9">
    <source>
        <dbReference type="EMBL" id="QOE74892.1"/>
    </source>
</evidence>
<dbReference type="GO" id="GO:0070062">
    <property type="term" value="C:extracellular exosome"/>
    <property type="evidence" value="ECO:0007669"/>
    <property type="project" value="TreeGrafter"/>
</dbReference>
<feature type="transmembrane region" description="Helical" evidence="6">
    <location>
        <begin position="125"/>
        <end position="145"/>
    </location>
</feature>
<reference evidence="9" key="4">
    <citation type="journal article" date="2016" name="MSphere">
        <title>Comparison of the Gene Coding Contents and Other Unusual Features of the GC-Rich and AT-Rich Branch Probosciviruses.</title>
        <authorList>
            <person name="Ling P.D."/>
            <person name="Long S.Y."/>
            <person name="Zong J.C."/>
            <person name="Heaggans S.Y."/>
            <person name="Qin X."/>
            <person name="Hayward G.S."/>
        </authorList>
    </citation>
    <scope>NUCLEOTIDE SEQUENCE</scope>
    <source>
        <strain evidence="10">IP143 Kozhikode l</strain>
        <strain evidence="9">IP164 Muthanga2</strain>
    </source>
</reference>
<evidence type="ECO:0000313" key="10">
    <source>
        <dbReference type="EMBL" id="QOE75013.1"/>
    </source>
</evidence>
<feature type="transmembrane region" description="Helical" evidence="6">
    <location>
        <begin position="165"/>
        <end position="184"/>
    </location>
</feature>
<feature type="transmembrane region" description="Helical" evidence="6">
    <location>
        <begin position="228"/>
        <end position="250"/>
    </location>
</feature>
<keyword evidence="4 6" id="KW-0472">Membrane</keyword>
<dbReference type="EMBL" id="MN366293">
    <property type="protein sequence ID" value="QOE74892.1"/>
    <property type="molecule type" value="Genomic_DNA"/>
</dbReference>
<sequence length="349" mass="39614">MFLYFLTSKMLNITQEVENRFYMEYLDCQCIVGICVSLLILGYLLYAFKKWRHTLNLGLIGNDIFMLGTVIAMFVLGMIVKRFSSQYSISLLFGVVFAACFSCMFARSVALMWPSRYIKNDVFSITLPSLVYLLPQLIIALEYCLLIHRLQDLHTVNGSQRNIDFVCLCAYVCTLLLAATLISLKLTEFPKSRSQGVHGFVLFASCLMSVSIWIAWMYMFITKKYGCISWVSVCMIVSTYNAWALIFSYFCPTLYIISFKHDAVDNYKELEEDVSSEEETMSCVSVETPSTASEDDDDELILKKPLDDDLPQDNEPVSPITCKPPPPTPNEYPPLPDLAVTPPVLVITQ</sequence>
<gene>
    <name evidence="8" type="primary">E15</name>
</gene>
<dbReference type="PROSITE" id="PS50259">
    <property type="entry name" value="G_PROTEIN_RECEP_F3_4"/>
    <property type="match status" value="1"/>
</dbReference>
<evidence type="ECO:0000256" key="6">
    <source>
        <dbReference type="SAM" id="Phobius"/>
    </source>
</evidence>
<organism evidence="8">
    <name type="scientific">Elephant endotheliotropic herpesvirus 1A</name>
    <dbReference type="NCBI Taxonomy" id="759753"/>
    <lineage>
        <taxon>Viruses</taxon>
        <taxon>Duplodnaviria</taxon>
        <taxon>Heunggongvirae</taxon>
        <taxon>Peploviricota</taxon>
        <taxon>Herviviricetes</taxon>
        <taxon>Herpesvirales</taxon>
        <taxon>Orthoherpesviridae</taxon>
        <taxon>Betaherpesvirinae</taxon>
        <taxon>Proboscivirus</taxon>
        <taxon>Proboscivirus elephantidbeta1</taxon>
        <taxon>Elephantid herpesvirus 1</taxon>
    </lineage>
</organism>
<reference evidence="8" key="1">
    <citation type="journal article" date="2013" name="Genome Announc.">
        <title>Complete Genome Sequence of Elephant Endotheliotropic Herpesvirus 1A.</title>
        <authorList>
            <person name="Ling P.D."/>
            <person name="Reid J.G."/>
            <person name="Qin X."/>
            <person name="Muzny D.M."/>
            <person name="Gibbs R."/>
            <person name="Petrosino J."/>
            <person name="Peng R."/>
            <person name="Zong J.C."/>
            <person name="Heaggans S.Y."/>
            <person name="Hayward G.S."/>
        </authorList>
    </citation>
    <scope>NUCLEOTIDE SEQUENCE</scope>
    <source>
        <strain evidence="10">IP143 Kozhikode l</strain>
        <strain evidence="9">IP164 Muthanga2</strain>
        <strain evidence="8">IP91 Thirunelli1</strain>
    </source>
</reference>
<feature type="transmembrane region" description="Helical" evidence="6">
    <location>
        <begin position="91"/>
        <end position="113"/>
    </location>
</feature>
<comment type="subcellular location">
    <subcellularLocation>
        <location evidence="1">Membrane</location>
        <topology evidence="1">Multi-pass membrane protein</topology>
    </subcellularLocation>
</comment>
<dbReference type="GO" id="GO:0005886">
    <property type="term" value="C:plasma membrane"/>
    <property type="evidence" value="ECO:0007669"/>
    <property type="project" value="TreeGrafter"/>
</dbReference>
<reference evidence="9" key="7">
    <citation type="submission" date="2019-08" db="EMBL/GenBank/DDBJ databases">
        <title>Annotated Complete DNA Sequences of Six EEHV1A Genomes from Lethal HD Cases in Young Asian Elephants in India.</title>
        <authorList>
            <person name="Krishnankutty S.P."/>
            <person name="Zachariah A."/>
            <person name="Maheswari U."/>
            <person name="Heaggans S.Y."/>
            <person name="Muraleedharan M."/>
            <person name="Velayutham D."/>
            <person name="Santhosh S."/>
            <person name="Hayward G.S."/>
        </authorList>
    </citation>
    <scope>NUCLEOTIDE SEQUENCE</scope>
    <source>
        <strain evidence="9">IP164 Muthanga2</strain>
    </source>
</reference>
<feature type="domain" description="G-protein coupled receptors family 3 profile" evidence="7">
    <location>
        <begin position="165"/>
        <end position="262"/>
    </location>
</feature>
<reference evidence="8" key="8">
    <citation type="journal article" name="PLoS ONE">
        <title>Extended genotypic evaluation and comparison of twenty-two cases of lethal EEHV1 hemorrhagic disease in wild and captive Asian elephants in India.</title>
        <authorList>
            <person name="Zachariah A."/>
            <person name="Sajesh P.K."/>
            <person name="Santhosh S."/>
            <person name="Bathrachalam C."/>
            <person name="Megha M."/>
            <person name="Pandiyan J."/>
            <person name="Jishnu M."/>
            <person name="Kobragade R.S."/>
            <person name="Long S.Y."/>
            <person name="Zong J.-C."/>
            <person name="Latimer E.M."/>
            <person name="Heaggans S.Y."/>
            <person name="Hayward G.S."/>
        </authorList>
    </citation>
    <scope>NUCLEOTIDE SEQUENCE</scope>
    <source>
        <strain evidence="10">IP143 Kozhikode l</strain>
        <strain evidence="9">IP164 Muthanga2</strain>
        <strain evidence="8">IP91 Thirunelli1</strain>
    </source>
</reference>
<evidence type="ECO:0000256" key="1">
    <source>
        <dbReference type="ARBA" id="ARBA00004141"/>
    </source>
</evidence>
<dbReference type="PANTHER" id="PTHR14511:SF14">
    <property type="entry name" value="G-PROTEIN COUPLED RECEPTOR FAMILY C GROUP 5 MEMBER B-LIKE"/>
    <property type="match status" value="1"/>
</dbReference>
<dbReference type="GO" id="GO:0043235">
    <property type="term" value="C:receptor complex"/>
    <property type="evidence" value="ECO:0007669"/>
    <property type="project" value="TreeGrafter"/>
</dbReference>
<protein>
    <submittedName>
        <fullName evidence="8">G protein coupled receptor 4</fullName>
    </submittedName>
</protein>
<evidence type="ECO:0000256" key="4">
    <source>
        <dbReference type="ARBA" id="ARBA00023136"/>
    </source>
</evidence>
<dbReference type="GO" id="GO:0004930">
    <property type="term" value="F:G protein-coupled receptor activity"/>
    <property type="evidence" value="ECO:0007669"/>
    <property type="project" value="InterPro"/>
</dbReference>
<dbReference type="GO" id="GO:0030295">
    <property type="term" value="F:protein kinase activator activity"/>
    <property type="evidence" value="ECO:0007669"/>
    <property type="project" value="TreeGrafter"/>
</dbReference>
<dbReference type="InterPro" id="IPR017978">
    <property type="entry name" value="GPCR_3_C"/>
</dbReference>
<feature type="compositionally biased region" description="Polar residues" evidence="5">
    <location>
        <begin position="283"/>
        <end position="292"/>
    </location>
</feature>
<keyword evidence="8" id="KW-0675">Receptor</keyword>
<dbReference type="EMBL" id="MN366294">
    <property type="protein sequence ID" value="QOE75013.1"/>
    <property type="molecule type" value="Genomic_DNA"/>
</dbReference>
<proteinExistence type="predicted"/>
<feature type="region of interest" description="Disordered" evidence="5">
    <location>
        <begin position="275"/>
        <end position="349"/>
    </location>
</feature>
<feature type="compositionally biased region" description="Pro residues" evidence="5">
    <location>
        <begin position="322"/>
        <end position="336"/>
    </location>
</feature>
<name>A0A866VSY7_ELHV1</name>
<dbReference type="EMBL" id="MN366290">
    <property type="protein sequence ID" value="QOE74537.1"/>
    <property type="molecule type" value="Genomic_DNA"/>
</dbReference>
<feature type="transmembrane region" description="Helical" evidence="6">
    <location>
        <begin position="60"/>
        <end position="79"/>
    </location>
</feature>
<keyword evidence="3 6" id="KW-1133">Transmembrane helix</keyword>
<evidence type="ECO:0000313" key="8">
    <source>
        <dbReference type="EMBL" id="QOE74537.1"/>
    </source>
</evidence>
<reference evidence="8" key="6">
    <citation type="submission" date="2019-08" db="EMBL/GenBank/DDBJ databases">
        <title>Annotated Complete DNA Sequences of Six EEHV1A Genomes from Lethal HD cases in Young Asian Elephants from India.</title>
        <authorList>
            <person name="Krishnankutty S.P."/>
            <person name="Zachariah A."/>
            <person name="Maheswari U."/>
            <person name="Heaggans S.Y."/>
            <person name="Muraleedharan M."/>
            <person name="Velayutham D."/>
            <person name="Santhosh S."/>
            <person name="Hayward G.S."/>
        </authorList>
    </citation>
    <scope>NUCLEOTIDE SEQUENCE</scope>
    <source>
        <strain evidence="8">IP91 Thirunelli1</strain>
    </source>
</reference>